<evidence type="ECO:0000313" key="1">
    <source>
        <dbReference type="EMBL" id="MBO0947315.1"/>
    </source>
</evidence>
<accession>A0ABS3JBE4</accession>
<protein>
    <submittedName>
        <fullName evidence="1">Uncharacterized protein</fullName>
    </submittedName>
</protein>
<organism evidence="1 2">
    <name type="scientific">Fibrella forsythiae</name>
    <dbReference type="NCBI Taxonomy" id="2817061"/>
    <lineage>
        <taxon>Bacteria</taxon>
        <taxon>Pseudomonadati</taxon>
        <taxon>Bacteroidota</taxon>
        <taxon>Cytophagia</taxon>
        <taxon>Cytophagales</taxon>
        <taxon>Spirosomataceae</taxon>
        <taxon>Fibrella</taxon>
    </lineage>
</organism>
<dbReference type="EMBL" id="JAFMYW010000001">
    <property type="protein sequence ID" value="MBO0947315.1"/>
    <property type="molecule type" value="Genomic_DNA"/>
</dbReference>
<dbReference type="RefSeq" id="WP_207327231.1">
    <property type="nucleotide sequence ID" value="NZ_JAFMYW010000001.1"/>
</dbReference>
<name>A0ABS3JBE4_9BACT</name>
<sequence>MNAIVQFELCTLTNEELVQKVDQLTDQIYQTGKIPSRYIPARPNDDYDLLVGELCVRFAKLTNLETVKKEVTVTVRAEEPVEEEPMMKVLSQDTALAIAACPEYVPMRLLNEEWAQRNHGQSLQRLNERGGLSVCEILANMSKRRWHPVADNIAVAELNTLLKKLS</sequence>
<proteinExistence type="predicted"/>
<comment type="caution">
    <text evidence="1">The sequence shown here is derived from an EMBL/GenBank/DDBJ whole genome shotgun (WGS) entry which is preliminary data.</text>
</comment>
<dbReference type="Proteomes" id="UP000664628">
    <property type="component" value="Unassembled WGS sequence"/>
</dbReference>
<evidence type="ECO:0000313" key="2">
    <source>
        <dbReference type="Proteomes" id="UP000664628"/>
    </source>
</evidence>
<gene>
    <name evidence="1" type="ORF">J2I46_01890</name>
</gene>
<keyword evidence="2" id="KW-1185">Reference proteome</keyword>
<reference evidence="1 2" key="1">
    <citation type="submission" date="2021-03" db="EMBL/GenBank/DDBJ databases">
        <title>Fibrella sp. HMF5405 genome sequencing and assembly.</title>
        <authorList>
            <person name="Kang H."/>
            <person name="Kim H."/>
            <person name="Bae S."/>
            <person name="Joh K."/>
        </authorList>
    </citation>
    <scope>NUCLEOTIDE SEQUENCE [LARGE SCALE GENOMIC DNA]</scope>
    <source>
        <strain evidence="1 2">HMF5405</strain>
    </source>
</reference>